<sequence>DANDDGDDLSEDDANDEDEEESSDSEKEEEEHLAPTVPAPAQYSSVSESDETEPYCKDICSTPYTYAIPYEVRG</sequence>
<accession>A0A699X8Z0</accession>
<comment type="caution">
    <text evidence="2">The sequence shown here is derived from an EMBL/GenBank/DDBJ whole genome shotgun (WGS) entry which is preliminary data.</text>
</comment>
<dbReference type="EMBL" id="BKCJ011811373">
    <property type="protein sequence ID" value="GFD54880.1"/>
    <property type="molecule type" value="Genomic_DNA"/>
</dbReference>
<proteinExistence type="predicted"/>
<name>A0A699X8Z0_TANCI</name>
<protein>
    <submittedName>
        <fullName evidence="2">Uncharacterized protein</fullName>
    </submittedName>
</protein>
<organism evidence="2">
    <name type="scientific">Tanacetum cinerariifolium</name>
    <name type="common">Dalmatian daisy</name>
    <name type="synonym">Chrysanthemum cinerariifolium</name>
    <dbReference type="NCBI Taxonomy" id="118510"/>
    <lineage>
        <taxon>Eukaryota</taxon>
        <taxon>Viridiplantae</taxon>
        <taxon>Streptophyta</taxon>
        <taxon>Embryophyta</taxon>
        <taxon>Tracheophyta</taxon>
        <taxon>Spermatophyta</taxon>
        <taxon>Magnoliopsida</taxon>
        <taxon>eudicotyledons</taxon>
        <taxon>Gunneridae</taxon>
        <taxon>Pentapetalae</taxon>
        <taxon>asterids</taxon>
        <taxon>campanulids</taxon>
        <taxon>Asterales</taxon>
        <taxon>Asteraceae</taxon>
        <taxon>Asteroideae</taxon>
        <taxon>Anthemideae</taxon>
        <taxon>Anthemidinae</taxon>
        <taxon>Tanacetum</taxon>
    </lineage>
</organism>
<reference evidence="2" key="1">
    <citation type="journal article" date="2019" name="Sci. Rep.">
        <title>Draft genome of Tanacetum cinerariifolium, the natural source of mosquito coil.</title>
        <authorList>
            <person name="Yamashiro T."/>
            <person name="Shiraishi A."/>
            <person name="Satake H."/>
            <person name="Nakayama K."/>
        </authorList>
    </citation>
    <scope>NUCLEOTIDE SEQUENCE</scope>
</reference>
<dbReference type="AlphaFoldDB" id="A0A699X8Z0"/>
<gene>
    <name evidence="2" type="ORF">Tci_926849</name>
</gene>
<evidence type="ECO:0000256" key="1">
    <source>
        <dbReference type="SAM" id="MobiDB-lite"/>
    </source>
</evidence>
<feature type="non-terminal residue" evidence="2">
    <location>
        <position position="1"/>
    </location>
</feature>
<evidence type="ECO:0000313" key="2">
    <source>
        <dbReference type="EMBL" id="GFD54880.1"/>
    </source>
</evidence>
<feature type="region of interest" description="Disordered" evidence="1">
    <location>
        <begin position="1"/>
        <end position="55"/>
    </location>
</feature>
<feature type="compositionally biased region" description="Acidic residues" evidence="1">
    <location>
        <begin position="1"/>
        <end position="31"/>
    </location>
</feature>